<protein>
    <submittedName>
        <fullName evidence="1">Uncharacterized protein</fullName>
    </submittedName>
</protein>
<feature type="non-terminal residue" evidence="1">
    <location>
        <position position="1"/>
    </location>
</feature>
<proteinExistence type="predicted"/>
<accession>A0A1B6LAB8</accession>
<dbReference type="AlphaFoldDB" id="A0A1B6LAB8"/>
<sequence>LRMASLYGEVLQLKLAKNPSHFEESNKNPQRCRTYGKLPFKDLRIMTVVALYIQEVVLFVDRNEFSLETEVHHYDTRLANNYSLPAHHLSTDCQPRSRLRRGRM</sequence>
<evidence type="ECO:0000313" key="1">
    <source>
        <dbReference type="EMBL" id="JAT20662.1"/>
    </source>
</evidence>
<dbReference type="EMBL" id="GEBQ01019315">
    <property type="protein sequence ID" value="JAT20662.1"/>
    <property type="molecule type" value="Transcribed_RNA"/>
</dbReference>
<name>A0A1B6LAB8_9HEMI</name>
<gene>
    <name evidence="1" type="ORF">g.52804</name>
</gene>
<reference evidence="1" key="1">
    <citation type="submission" date="2015-11" db="EMBL/GenBank/DDBJ databases">
        <title>De novo transcriptome assembly of four potential Pierce s Disease insect vectors from Arizona vineyards.</title>
        <authorList>
            <person name="Tassone E.E."/>
        </authorList>
    </citation>
    <scope>NUCLEOTIDE SEQUENCE</scope>
</reference>
<organism evidence="1">
    <name type="scientific">Graphocephala atropunctata</name>
    <dbReference type="NCBI Taxonomy" id="36148"/>
    <lineage>
        <taxon>Eukaryota</taxon>
        <taxon>Metazoa</taxon>
        <taxon>Ecdysozoa</taxon>
        <taxon>Arthropoda</taxon>
        <taxon>Hexapoda</taxon>
        <taxon>Insecta</taxon>
        <taxon>Pterygota</taxon>
        <taxon>Neoptera</taxon>
        <taxon>Paraneoptera</taxon>
        <taxon>Hemiptera</taxon>
        <taxon>Auchenorrhyncha</taxon>
        <taxon>Membracoidea</taxon>
        <taxon>Cicadellidae</taxon>
        <taxon>Cicadellinae</taxon>
        <taxon>Cicadellini</taxon>
        <taxon>Graphocephala</taxon>
    </lineage>
</organism>